<evidence type="ECO:0000313" key="1">
    <source>
        <dbReference type="EMBL" id="PWE85829.1"/>
    </source>
</evidence>
<keyword evidence="2" id="KW-1185">Reference proteome</keyword>
<accession>A0A2V1JNX1</accession>
<gene>
    <name evidence="1" type="ORF">LG34_13560</name>
</gene>
<comment type="caution">
    <text evidence="1">The sequence shown here is derived from an EMBL/GenBank/DDBJ whole genome shotgun (WGS) entry which is preliminary data.</text>
</comment>
<name>A0A2V1JNX1_EUBRA</name>
<reference evidence="1 2" key="1">
    <citation type="submission" date="2014-09" db="EMBL/GenBank/DDBJ databases">
        <title>Butyrate-producing bacteria isolated from human gut.</title>
        <authorList>
            <person name="Zhang Q."/>
            <person name="Zhao L."/>
        </authorList>
    </citation>
    <scope>NUCLEOTIDE SEQUENCE [LARGE SCALE GENOMIC DNA]</scope>
    <source>
        <strain evidence="1 2">21</strain>
    </source>
</reference>
<dbReference type="RefSeq" id="WP_109216449.1">
    <property type="nucleotide sequence ID" value="NZ_CABMEW010000005.1"/>
</dbReference>
<proteinExistence type="predicted"/>
<evidence type="ECO:0000313" key="2">
    <source>
        <dbReference type="Proteomes" id="UP000245288"/>
    </source>
</evidence>
<dbReference type="Proteomes" id="UP000245288">
    <property type="component" value="Unassembled WGS sequence"/>
</dbReference>
<organism evidence="1 2">
    <name type="scientific">Eubacterium ramulus</name>
    <dbReference type="NCBI Taxonomy" id="39490"/>
    <lineage>
        <taxon>Bacteria</taxon>
        <taxon>Bacillati</taxon>
        <taxon>Bacillota</taxon>
        <taxon>Clostridia</taxon>
        <taxon>Eubacteriales</taxon>
        <taxon>Eubacteriaceae</taxon>
        <taxon>Eubacterium</taxon>
    </lineage>
</organism>
<dbReference type="AlphaFoldDB" id="A0A2V1JNX1"/>
<dbReference type="EMBL" id="JRFU01000149">
    <property type="protein sequence ID" value="PWE85829.1"/>
    <property type="molecule type" value="Genomic_DNA"/>
</dbReference>
<dbReference type="OrthoDB" id="1770627at2"/>
<protein>
    <submittedName>
        <fullName evidence="1">Uncharacterized protein</fullName>
    </submittedName>
</protein>
<sequence>MYIGRAYEKIVPTRDRYKRGLVKLPKPEFYTFYNGTSKMEAERTLYLSDAYKIKDGDPMLELKVRVININSAAHHEILEKCQVLNEYSMFNSD</sequence>